<proteinExistence type="predicted"/>
<sequence>MTIHISDKVYRDLLKMPVAERRPYFKEQVLAPFKPKFYKQGIPYEAKQVGGFDIMMLLSWMHLMI</sequence>
<evidence type="ECO:0000313" key="2">
    <source>
        <dbReference type="Proteomes" id="UP000007815"/>
    </source>
</evidence>
<gene>
    <name evidence="1" type="ORF">SRA_10168</name>
</gene>
<reference evidence="1 2" key="1">
    <citation type="submission" date="2009-12" db="EMBL/GenBank/DDBJ databases">
        <authorList>
            <person name="Lefebure T."/>
            <person name="Cornejo O.E."/>
            <person name="Pavinski Bitar P.D."/>
            <person name="Lang P."/>
            <person name="Stanhope M.J."/>
        </authorList>
    </citation>
    <scope>NUCLEOTIDE SEQUENCE [LARGE SCALE GENOMIC DNA]</scope>
    <source>
        <strain evidence="1 2">FA-1</strain>
    </source>
</reference>
<accession>A0ABP2QW11</accession>
<organism evidence="1 2">
    <name type="scientific">Streptococcus ratti FA-1 = DSM 20564</name>
    <dbReference type="NCBI Taxonomy" id="699248"/>
    <lineage>
        <taxon>Bacteria</taxon>
        <taxon>Bacillati</taxon>
        <taxon>Bacillota</taxon>
        <taxon>Bacilli</taxon>
        <taxon>Lactobacillales</taxon>
        <taxon>Streptococcaceae</taxon>
        <taxon>Streptococcus</taxon>
    </lineage>
</organism>
<dbReference type="Proteomes" id="UP000007815">
    <property type="component" value="Unassembled WGS sequence"/>
</dbReference>
<name>A0ABP2QW11_STRRT</name>
<comment type="caution">
    <text evidence="1">The sequence shown here is derived from an EMBL/GenBank/DDBJ whole genome shotgun (WGS) entry which is preliminary data.</text>
</comment>
<protein>
    <submittedName>
        <fullName evidence="1">Metallopeptidase</fullName>
    </submittedName>
</protein>
<dbReference type="EMBL" id="AJTZ01000006">
    <property type="protein sequence ID" value="EJN93247.1"/>
    <property type="molecule type" value="Genomic_DNA"/>
</dbReference>
<evidence type="ECO:0000313" key="1">
    <source>
        <dbReference type="EMBL" id="EJN93247.1"/>
    </source>
</evidence>
<keyword evidence="2" id="KW-1185">Reference proteome</keyword>